<dbReference type="Gene3D" id="3.40.50.300">
    <property type="entry name" value="P-loop containing nucleotide triphosphate hydrolases"/>
    <property type="match status" value="1"/>
</dbReference>
<dbReference type="VEuPathDB" id="MicrosporidiaDB:TUBRATIS_14660"/>
<dbReference type="PANTHER" id="PTHR21231:SF7">
    <property type="entry name" value="GPN-LOOP GTPASE 3"/>
    <property type="match status" value="1"/>
</dbReference>
<evidence type="ECO:0000256" key="1">
    <source>
        <dbReference type="ARBA" id="ARBA00005290"/>
    </source>
</evidence>
<protein>
    <recommendedName>
        <fullName evidence="5">GPN-loop GTPase 3</fullName>
    </recommendedName>
</protein>
<dbReference type="GO" id="GO:0003924">
    <property type="term" value="F:GTPase activity"/>
    <property type="evidence" value="ECO:0007669"/>
    <property type="project" value="TreeGrafter"/>
</dbReference>
<dbReference type="GO" id="GO:0005525">
    <property type="term" value="F:GTP binding"/>
    <property type="evidence" value="ECO:0007669"/>
    <property type="project" value="UniProtKB-KW"/>
</dbReference>
<dbReference type="SUPFAM" id="SSF52540">
    <property type="entry name" value="P-loop containing nucleoside triphosphate hydrolases"/>
    <property type="match status" value="1"/>
</dbReference>
<dbReference type="InterPro" id="IPR027417">
    <property type="entry name" value="P-loop_NTPase"/>
</dbReference>
<dbReference type="Proteomes" id="UP000282876">
    <property type="component" value="Unassembled WGS sequence"/>
</dbReference>
<dbReference type="PANTHER" id="PTHR21231">
    <property type="entry name" value="XPA-BINDING PROTEIN 1-RELATED"/>
    <property type="match status" value="1"/>
</dbReference>
<proteinExistence type="inferred from homology"/>
<evidence type="ECO:0000256" key="4">
    <source>
        <dbReference type="ARBA" id="ARBA00023134"/>
    </source>
</evidence>
<dbReference type="AlphaFoldDB" id="A0A437AM44"/>
<evidence type="ECO:0000256" key="2">
    <source>
        <dbReference type="ARBA" id="ARBA00022741"/>
    </source>
</evidence>
<evidence type="ECO:0000256" key="3">
    <source>
        <dbReference type="ARBA" id="ARBA00022801"/>
    </source>
</evidence>
<evidence type="ECO:0000313" key="7">
    <source>
        <dbReference type="Proteomes" id="UP000282876"/>
    </source>
</evidence>
<gene>
    <name evidence="6" type="ORF">TUBRATIS_14660</name>
</gene>
<sequence length="254" mass="29478">MGQALFVIGPAGSGKTTFCKNLTNHGKFINRSFKVINLDPANIFDDFHYYSDIREFITVDEVQENTDLGPNTSLLYALKEMYDNIEELELDTFQEDFLVFDCPGQIELFSHSEIINDILNYVSKFMKCSVIFVLDCFFISDPFKFVLGNMTGYLTALNFNVPRLNVLTKLDLFGKSIDVSEIGEIVKKNIFTKNKKYNGATLKMLEFLEENHSIDYFNLFWDDEESLHEFIYAIDTLTEYCEDAEPRINYPEEY</sequence>
<reference evidence="6 7" key="1">
    <citation type="submission" date="2018-10" db="EMBL/GenBank/DDBJ databases">
        <title>Draft genome sequence of the microsporidian Tubulinosema ratisbonensis.</title>
        <authorList>
            <person name="Polonais V."/>
            <person name="Peyretaillade E."/>
            <person name="Niehus S."/>
            <person name="Wawrzyniak I."/>
            <person name="Franchet A."/>
            <person name="Gaspin C."/>
            <person name="Reichstadt M."/>
            <person name="Belser C."/>
            <person name="Labadie K."/>
            <person name="Delbac F."/>
            <person name="Ferrandon D."/>
        </authorList>
    </citation>
    <scope>NUCLEOTIDE SEQUENCE [LARGE SCALE GENOMIC DNA]</scope>
    <source>
        <strain evidence="6 7">Franzen</strain>
    </source>
</reference>
<keyword evidence="2 5" id="KW-0547">Nucleotide-binding</keyword>
<name>A0A437AM44_9MICR</name>
<organism evidence="6 7">
    <name type="scientific">Tubulinosema ratisbonensis</name>
    <dbReference type="NCBI Taxonomy" id="291195"/>
    <lineage>
        <taxon>Eukaryota</taxon>
        <taxon>Fungi</taxon>
        <taxon>Fungi incertae sedis</taxon>
        <taxon>Microsporidia</taxon>
        <taxon>Tubulinosematoidea</taxon>
        <taxon>Tubulinosematidae</taxon>
        <taxon>Tubulinosema</taxon>
    </lineage>
</organism>
<dbReference type="OrthoDB" id="5839at2759"/>
<keyword evidence="7" id="KW-1185">Reference proteome</keyword>
<comment type="function">
    <text evidence="5">Small GTPase required for proper nuclear import of RNA polymerase II and III (RNAPII and RNAPIII). May act at an RNAP assembly step prior to nuclear import.</text>
</comment>
<comment type="caution">
    <text evidence="6">The sequence shown here is derived from an EMBL/GenBank/DDBJ whole genome shotgun (WGS) entry which is preliminary data.</text>
</comment>
<accession>A0A437AM44</accession>
<dbReference type="EMBL" id="RCSS01000328">
    <property type="protein sequence ID" value="RVD92046.1"/>
    <property type="molecule type" value="Genomic_DNA"/>
</dbReference>
<comment type="similarity">
    <text evidence="1 5">Belongs to the GPN-loop GTPase family.</text>
</comment>
<keyword evidence="3 5" id="KW-0378">Hydrolase</keyword>
<keyword evidence="4 5" id="KW-0342">GTP-binding</keyword>
<evidence type="ECO:0000256" key="5">
    <source>
        <dbReference type="RuleBase" id="RU365059"/>
    </source>
</evidence>
<comment type="subunit">
    <text evidence="5">Binds to RNA polymerase II (RNAPII).</text>
</comment>
<dbReference type="InterPro" id="IPR004130">
    <property type="entry name" value="Gpn"/>
</dbReference>
<evidence type="ECO:0000313" key="6">
    <source>
        <dbReference type="EMBL" id="RVD92046.1"/>
    </source>
</evidence>
<dbReference type="STRING" id="291195.A0A437AM44"/>
<dbReference type="Pfam" id="PF03029">
    <property type="entry name" value="ATP_bind_1"/>
    <property type="match status" value="1"/>
</dbReference>